<evidence type="ECO:0000313" key="1">
    <source>
        <dbReference type="EMBL" id="KKN47550.1"/>
    </source>
</evidence>
<name>A0A0F9QTC3_9ZZZZ</name>
<organism evidence="1">
    <name type="scientific">marine sediment metagenome</name>
    <dbReference type="NCBI Taxonomy" id="412755"/>
    <lineage>
        <taxon>unclassified sequences</taxon>
        <taxon>metagenomes</taxon>
        <taxon>ecological metagenomes</taxon>
    </lineage>
</organism>
<dbReference type="EMBL" id="LAZR01001270">
    <property type="protein sequence ID" value="KKN47550.1"/>
    <property type="molecule type" value="Genomic_DNA"/>
</dbReference>
<reference evidence="1" key="1">
    <citation type="journal article" date="2015" name="Nature">
        <title>Complex archaea that bridge the gap between prokaryotes and eukaryotes.</title>
        <authorList>
            <person name="Spang A."/>
            <person name="Saw J.H."/>
            <person name="Jorgensen S.L."/>
            <person name="Zaremba-Niedzwiedzka K."/>
            <person name="Martijn J."/>
            <person name="Lind A.E."/>
            <person name="van Eijk R."/>
            <person name="Schleper C."/>
            <person name="Guy L."/>
            <person name="Ettema T.J."/>
        </authorList>
    </citation>
    <scope>NUCLEOTIDE SEQUENCE</scope>
</reference>
<protein>
    <submittedName>
        <fullName evidence="1">Uncharacterized protein</fullName>
    </submittedName>
</protein>
<gene>
    <name evidence="1" type="ORF">LCGC14_0661850</name>
</gene>
<proteinExistence type="predicted"/>
<sequence length="214" mass="23245">MQRFMVFIFIIILGLAIYAPAQQCGPGCPVCSGSGSSTGALLPSGTMVSTIMSIPNGEDETAVLNLRAGVTSWLDVGLGYTVKSKEPIWSVRLQPIAEDESSWRPAVILGTGSVQTGGSDQSVFVQLTKAFDFGEEIRARFSIGAASLLPDLDKGYFLAGLTMTVTERWSPFLSYDGRNFHVGLSWIPKDWLFIAGLIVEMKYPAILVGHRWSF</sequence>
<dbReference type="AlphaFoldDB" id="A0A0F9QTC3"/>
<comment type="caution">
    <text evidence="1">The sequence shown here is derived from an EMBL/GenBank/DDBJ whole genome shotgun (WGS) entry which is preliminary data.</text>
</comment>
<accession>A0A0F9QTC3</accession>